<gene>
    <name evidence="1" type="primary">hflK</name>
    <name evidence="1" type="ORF">M8744_01445</name>
</gene>
<comment type="caution">
    <text evidence="1">The sequence shown here is derived from an EMBL/GenBank/DDBJ whole genome shotgun (WGS) entry which is preliminary data.</text>
</comment>
<dbReference type="Proteomes" id="UP001203036">
    <property type="component" value="Unassembled WGS sequence"/>
</dbReference>
<name>A0ACC5ZR48_9RHOB</name>
<accession>A0ACC5ZR48</accession>
<organism evidence="1 2">
    <name type="scientific">Lutimaribacter degradans</name>
    <dbReference type="NCBI Taxonomy" id="2945989"/>
    <lineage>
        <taxon>Bacteria</taxon>
        <taxon>Pseudomonadati</taxon>
        <taxon>Pseudomonadota</taxon>
        <taxon>Alphaproteobacteria</taxon>
        <taxon>Rhodobacterales</taxon>
        <taxon>Roseobacteraceae</taxon>
        <taxon>Lutimaribacter</taxon>
    </lineage>
</organism>
<keyword evidence="1" id="KW-0645">Protease</keyword>
<keyword evidence="2" id="KW-1185">Reference proteome</keyword>
<keyword evidence="1" id="KW-0378">Hydrolase</keyword>
<evidence type="ECO:0000313" key="1">
    <source>
        <dbReference type="EMBL" id="MCM2560797.1"/>
    </source>
</evidence>
<reference evidence="1" key="1">
    <citation type="submission" date="2022-06" db="EMBL/GenBank/DDBJ databases">
        <title>Lutimaribacter sp. EGI FJ00013, a novel bacterium isolated from a salt lake sediment enrichment.</title>
        <authorList>
            <person name="Gao L."/>
            <person name="Fang B.-Z."/>
            <person name="Li W.-J."/>
        </authorList>
    </citation>
    <scope>NUCLEOTIDE SEQUENCE</scope>
    <source>
        <strain evidence="1">EGI FJ00013</strain>
    </source>
</reference>
<evidence type="ECO:0000313" key="2">
    <source>
        <dbReference type="Proteomes" id="UP001203036"/>
    </source>
</evidence>
<protein>
    <submittedName>
        <fullName evidence="1">FtsH protease activity modulator HflK</fullName>
    </submittedName>
</protein>
<proteinExistence type="predicted"/>
<sequence>MAGNSGGPWGGGGNRGGGDDRGRGQNGGGGRRPEDDGPQIPEIDELMKKGQEQLRVLMGGRGGGNGQGGGSGGSGGPQFSRGSLAIGGLLAVGLWAFSSFYTVKPEEQSVELFLGAYSSIGNPGLNFAPWPFVTYDVINVTSERTENVGLRRGNDNDGLMLTTDANIVDIDFQVVWNIADPSKLLFNIRDPQLTVQAVSESVMREIIAASNLAPILNRDRGLIADTALQNIQETLNDYDSGINIVRVNLDRADPPSAVIDAFREVQAAEQERDRLQRQADAYANRVLAEARGQGAQILEESEAYRASVVNEAIGEASRFVAVANEFNSAPEVTQRRLYLETVERTLGNVDKILLDDNMGEGGNGVLPYLPLNELRGGSANRGDN</sequence>
<dbReference type="EMBL" id="JAMQGO010000001">
    <property type="protein sequence ID" value="MCM2560797.1"/>
    <property type="molecule type" value="Genomic_DNA"/>
</dbReference>